<keyword evidence="1" id="KW-0547">Nucleotide-binding</keyword>
<dbReference type="AlphaFoldDB" id="A0A3E3I418"/>
<dbReference type="OrthoDB" id="9804819at2"/>
<proteinExistence type="predicted"/>
<dbReference type="RefSeq" id="WP_021634986.1">
    <property type="nucleotide sequence ID" value="NZ_CALBAU010000434.1"/>
</dbReference>
<sequence length="297" mass="32996">MKLQAENITKLCNGKKVLDQLQLTLEKGKIYGLTGRIGVGKTTLFSILSKQLLPDAGTVHLYDDNGRELELTLGRVFFPEDLSLTIQEKGRGAQSLSGYFQELSHICPGWDSSLAETLAGRYQLSPDKKLGELSKGMMSMTSIIAALASKADFTFLDEPEAGMDTLSREKFYQMLLDEFSGSGRAFVIATHLIDEVSDLTEEVIFLDFYLKSTLDCGRIRLMENTQQLLGRSFLISGLKEKTEALASKYESYDMGNFGRSKSIAVLLRPGESLPEDPEFTIKPLTLQKIFAALCMEE</sequence>
<evidence type="ECO:0000313" key="6">
    <source>
        <dbReference type="Proteomes" id="UP000260812"/>
    </source>
</evidence>
<dbReference type="PANTHER" id="PTHR43158:SF5">
    <property type="entry name" value="ABC TRANSPORTER, ATP-BINDING PROTEIN"/>
    <property type="match status" value="1"/>
</dbReference>
<dbReference type="InterPro" id="IPR003593">
    <property type="entry name" value="AAA+_ATPase"/>
</dbReference>
<evidence type="ECO:0000256" key="1">
    <source>
        <dbReference type="ARBA" id="ARBA00022741"/>
    </source>
</evidence>
<evidence type="ECO:0000256" key="2">
    <source>
        <dbReference type="ARBA" id="ARBA00022840"/>
    </source>
</evidence>
<dbReference type="Proteomes" id="UP000261166">
    <property type="component" value="Unassembled WGS sequence"/>
</dbReference>
<organism evidence="4 6">
    <name type="scientific">Eisenbergiella massiliensis</name>
    <dbReference type="NCBI Taxonomy" id="1720294"/>
    <lineage>
        <taxon>Bacteria</taxon>
        <taxon>Bacillati</taxon>
        <taxon>Bacillota</taxon>
        <taxon>Clostridia</taxon>
        <taxon>Lachnospirales</taxon>
        <taxon>Lachnospiraceae</taxon>
        <taxon>Eisenbergiella</taxon>
    </lineage>
</organism>
<dbReference type="GeneID" id="97987878"/>
<accession>A0A3E3I418</accession>
<reference evidence="4 7" key="1">
    <citation type="submission" date="2018-08" db="EMBL/GenBank/DDBJ databases">
        <title>A genome reference for cultivated species of the human gut microbiota.</title>
        <authorList>
            <person name="Zou Y."/>
            <person name="Xue W."/>
            <person name="Luo G."/>
        </authorList>
    </citation>
    <scope>NUCLEOTIDE SEQUENCE [LARGE SCALE GENOMIC DNA]</scope>
    <source>
        <strain evidence="5 7">AF26-4BH</strain>
        <strain evidence="4">TF05-5AC</strain>
    </source>
</reference>
<dbReference type="EMBL" id="QVLV01000008">
    <property type="protein sequence ID" value="RGE59826.1"/>
    <property type="molecule type" value="Genomic_DNA"/>
</dbReference>
<name>A0A3E3I418_9FIRM</name>
<dbReference type="EMBL" id="QVLU01000010">
    <property type="protein sequence ID" value="RGE71398.1"/>
    <property type="molecule type" value="Genomic_DNA"/>
</dbReference>
<keyword evidence="2 4" id="KW-0067">ATP-binding</keyword>
<evidence type="ECO:0000259" key="3">
    <source>
        <dbReference type="PROSITE" id="PS50893"/>
    </source>
</evidence>
<dbReference type="SMART" id="SM00382">
    <property type="entry name" value="AAA"/>
    <property type="match status" value="1"/>
</dbReference>
<dbReference type="GO" id="GO:0016887">
    <property type="term" value="F:ATP hydrolysis activity"/>
    <property type="evidence" value="ECO:0007669"/>
    <property type="project" value="InterPro"/>
</dbReference>
<dbReference type="InterPro" id="IPR003439">
    <property type="entry name" value="ABC_transporter-like_ATP-bd"/>
</dbReference>
<comment type="caution">
    <text evidence="4">The sequence shown here is derived from an EMBL/GenBank/DDBJ whole genome shotgun (WGS) entry which is preliminary data.</text>
</comment>
<dbReference type="SUPFAM" id="SSF52540">
    <property type="entry name" value="P-loop containing nucleoside triphosphate hydrolases"/>
    <property type="match status" value="1"/>
</dbReference>
<dbReference type="Gene3D" id="3.40.50.300">
    <property type="entry name" value="P-loop containing nucleotide triphosphate hydrolases"/>
    <property type="match status" value="1"/>
</dbReference>
<keyword evidence="6" id="KW-1185">Reference proteome</keyword>
<protein>
    <submittedName>
        <fullName evidence="4">ATP-binding cassette domain-containing protein</fullName>
    </submittedName>
</protein>
<evidence type="ECO:0000313" key="7">
    <source>
        <dbReference type="Proteomes" id="UP000261166"/>
    </source>
</evidence>
<dbReference type="PROSITE" id="PS50893">
    <property type="entry name" value="ABC_TRANSPORTER_2"/>
    <property type="match status" value="1"/>
</dbReference>
<gene>
    <name evidence="5" type="ORF">DWY69_12345</name>
    <name evidence="4" type="ORF">DXC51_13605</name>
</gene>
<evidence type="ECO:0000313" key="5">
    <source>
        <dbReference type="EMBL" id="RGE71398.1"/>
    </source>
</evidence>
<dbReference type="PANTHER" id="PTHR43158">
    <property type="entry name" value="SKFA PEPTIDE EXPORT ATP-BINDING PROTEIN SKFE"/>
    <property type="match status" value="1"/>
</dbReference>
<feature type="domain" description="ABC transporter" evidence="3">
    <location>
        <begin position="3"/>
        <end position="233"/>
    </location>
</feature>
<dbReference type="Pfam" id="PF00005">
    <property type="entry name" value="ABC_tran"/>
    <property type="match status" value="1"/>
</dbReference>
<dbReference type="InterPro" id="IPR027417">
    <property type="entry name" value="P-loop_NTPase"/>
</dbReference>
<dbReference type="GO" id="GO:0005524">
    <property type="term" value="F:ATP binding"/>
    <property type="evidence" value="ECO:0007669"/>
    <property type="project" value="UniProtKB-KW"/>
</dbReference>
<dbReference type="Proteomes" id="UP000260812">
    <property type="component" value="Unassembled WGS sequence"/>
</dbReference>
<evidence type="ECO:0000313" key="4">
    <source>
        <dbReference type="EMBL" id="RGE59826.1"/>
    </source>
</evidence>